<dbReference type="EMBL" id="LVVA01000001">
    <property type="protein sequence ID" value="KZR36400.1"/>
    <property type="molecule type" value="Genomic_DNA"/>
</dbReference>
<reference evidence="2" key="1">
    <citation type="submission" date="2016-03" db="EMBL/GenBank/DDBJ databases">
        <title>WGS of SAMN04393274.</title>
        <authorList>
            <person name="Adams M."/>
            <person name="Sutton G."/>
            <person name="Nelson K."/>
            <person name="Thaden J."/>
            <person name="Fowler V."/>
            <person name="Mccorrison J."/>
            <person name="Sanka R."/>
            <person name="Brinkac L."/>
            <person name="Nierman W."/>
        </authorList>
    </citation>
    <scope>NUCLEOTIDE SEQUENCE [LARGE SCALE GENOMIC DNA]</scope>
    <source>
        <strain evidence="2">GN06232</strain>
    </source>
</reference>
<dbReference type="PANTHER" id="PTHR37315">
    <property type="entry name" value="UPF0311 PROTEIN BLR7842"/>
    <property type="match status" value="1"/>
</dbReference>
<proteinExistence type="predicted"/>
<dbReference type="InterPro" id="IPR020915">
    <property type="entry name" value="UPF0311"/>
</dbReference>
<sequence>MEPKLEFSFSVDIIVDRPIIVSNSPVTGKRQLIPILSGKVYGGLTGEVLPGGIDSQIIEPNGVCRLSARYALKVSEGTIYIENNGIRKVPAEFTHLLFTEDMSFFNQILPSDIYFKTVPVFEVDSPELEWLRTSIFICSASRTSDGVKLDFYRVN</sequence>
<protein>
    <submittedName>
        <fullName evidence="1">Uncharacterized protein</fullName>
    </submittedName>
</protein>
<dbReference type="RefSeq" id="WP_063449441.1">
    <property type="nucleotide sequence ID" value="NZ_LVVA01000001.1"/>
</dbReference>
<evidence type="ECO:0000313" key="2">
    <source>
        <dbReference type="Proteomes" id="UP000076880"/>
    </source>
</evidence>
<dbReference type="PANTHER" id="PTHR37315:SF1">
    <property type="entry name" value="UPF0311 PROTEIN BLR7842"/>
    <property type="match status" value="1"/>
</dbReference>
<dbReference type="Gene3D" id="2.40.160.20">
    <property type="match status" value="1"/>
</dbReference>
<name>A0ABR5YUA2_9ENTR</name>
<accession>A0ABR5YUA2</accession>
<gene>
    <name evidence="1" type="ORF">A3466_16365</name>
</gene>
<comment type="caution">
    <text evidence="1">The sequence shown here is derived from an EMBL/GenBank/DDBJ whole genome shotgun (WGS) entry which is preliminary data.</text>
</comment>
<evidence type="ECO:0000313" key="1">
    <source>
        <dbReference type="EMBL" id="KZR36400.1"/>
    </source>
</evidence>
<organism evidence="1 2">
    <name type="scientific">Enterobacter genomosp. S</name>
    <dbReference type="NCBI Taxonomy" id="2364151"/>
    <lineage>
        <taxon>Bacteria</taxon>
        <taxon>Pseudomonadati</taxon>
        <taxon>Pseudomonadota</taxon>
        <taxon>Gammaproteobacteria</taxon>
        <taxon>Enterobacterales</taxon>
        <taxon>Enterobacteriaceae</taxon>
        <taxon>Enterobacter</taxon>
        <taxon>Enterobacter cloacae complex</taxon>
        <taxon>Enterobacter cloacae complex clade S</taxon>
    </lineage>
</organism>
<keyword evidence="2" id="KW-1185">Reference proteome</keyword>
<dbReference type="Proteomes" id="UP000076880">
    <property type="component" value="Unassembled WGS sequence"/>
</dbReference>
<dbReference type="Pfam" id="PF11578">
    <property type="entry name" value="DUF3237"/>
    <property type="match status" value="1"/>
</dbReference>